<evidence type="ECO:0000313" key="1">
    <source>
        <dbReference type="EMBL" id="TEA00524.1"/>
    </source>
</evidence>
<sequence>MPSKSQNRSSVDRGPVTIDGVTVMLRPPRLSDGPSWRATALTFTERLSPAFNREDMDWESAHSPVIWVDTWRSARADARAGGVSYLLVRIDEGAERVVGHFSMTGTDPRTGGAEISTWAVDVPSAVSTWAQLTTVLSAFEENPAIPHALAPTATSNVRANRFSHSMGWTQLQTRRALRTYDGRVSDHHMWILANTAEYRDSARHRLTEIPIARTPLTSSRARLPDAEYLTAWARFAVIRTRQLIGAALRTTPTETAFEIPSASGEVVQVEPAGRGRYRVTVAARPGGSIEVHSDVGTSTTELVPRFESRISDDARVSALSALASHLAARPDRSRRTVVAVSAVDTILADRLATLGFIDEGDAPPTLGDDGGTLRMWTLVTTPHPK</sequence>
<evidence type="ECO:0000313" key="2">
    <source>
        <dbReference type="Proteomes" id="UP000294604"/>
    </source>
</evidence>
<accession>A0A4R8SNB0</accession>
<dbReference type="Pfam" id="PF13420">
    <property type="entry name" value="Acetyltransf_4"/>
    <property type="match status" value="1"/>
</dbReference>
<dbReference type="SUPFAM" id="SSF55729">
    <property type="entry name" value="Acyl-CoA N-acyltransferases (Nat)"/>
    <property type="match status" value="1"/>
</dbReference>
<dbReference type="EMBL" id="PECL01000014">
    <property type="protein sequence ID" value="TEA00524.1"/>
    <property type="molecule type" value="Genomic_DNA"/>
</dbReference>
<organism evidence="1 2">
    <name type="scientific">Mycobacteroides salmoniphilum</name>
    <dbReference type="NCBI Taxonomy" id="404941"/>
    <lineage>
        <taxon>Bacteria</taxon>
        <taxon>Bacillati</taxon>
        <taxon>Actinomycetota</taxon>
        <taxon>Actinomycetes</taxon>
        <taxon>Mycobacteriales</taxon>
        <taxon>Mycobacteriaceae</taxon>
        <taxon>Mycobacteroides</taxon>
    </lineage>
</organism>
<proteinExistence type="predicted"/>
<dbReference type="STRING" id="404941.GCA_002013645_04522"/>
<gene>
    <name evidence="1" type="ORF">CCUG60884_04416</name>
</gene>
<reference evidence="1 2" key="1">
    <citation type="journal article" date="2019" name="Sci. Rep.">
        <title>Extended insight into the Mycobacterium chelonae-abscessus complex through whole genome sequencing of Mycobacterium salmoniphilum outbreak and Mycobacterium salmoniphilum-like strains.</title>
        <authorList>
            <person name="Behra P.R.K."/>
            <person name="Das S."/>
            <person name="Pettersson B.M.F."/>
            <person name="Shirreff L."/>
            <person name="DuCote T."/>
            <person name="Jacobsson K.G."/>
            <person name="Ennis D.G."/>
            <person name="Kirsebom L.A."/>
        </authorList>
    </citation>
    <scope>NUCLEOTIDE SEQUENCE [LARGE SCALE GENOMIC DNA]</scope>
    <source>
        <strain evidence="1 2">CCUG 60884</strain>
    </source>
</reference>
<dbReference type="InterPro" id="IPR016181">
    <property type="entry name" value="Acyl_CoA_acyltransferase"/>
</dbReference>
<protein>
    <submittedName>
        <fullName evidence="1">Uncharacterized protein</fullName>
    </submittedName>
</protein>
<dbReference type="RefSeq" id="WP_134087207.1">
    <property type="nucleotide sequence ID" value="NZ_PECL01000014.1"/>
</dbReference>
<comment type="caution">
    <text evidence="1">The sequence shown here is derived from an EMBL/GenBank/DDBJ whole genome shotgun (WGS) entry which is preliminary data.</text>
</comment>
<dbReference type="Gene3D" id="3.40.630.30">
    <property type="match status" value="1"/>
</dbReference>
<dbReference type="AlphaFoldDB" id="A0A4R8SNB0"/>
<name>A0A4R8SNB0_9MYCO</name>
<dbReference type="Proteomes" id="UP000294604">
    <property type="component" value="Unassembled WGS sequence"/>
</dbReference>